<accession>A0A6G1KJF9</accession>
<dbReference type="EMBL" id="MU005765">
    <property type="protein sequence ID" value="KAF2712920.1"/>
    <property type="molecule type" value="Genomic_DNA"/>
</dbReference>
<dbReference type="InterPro" id="IPR050386">
    <property type="entry name" value="Glycosyl_hydrolase_5"/>
</dbReference>
<dbReference type="GO" id="GO:0009251">
    <property type="term" value="P:glucan catabolic process"/>
    <property type="evidence" value="ECO:0007669"/>
    <property type="project" value="TreeGrafter"/>
</dbReference>
<reference evidence="4" key="1">
    <citation type="journal article" date="2020" name="Stud. Mycol.">
        <title>101 Dothideomycetes genomes: a test case for predicting lifestyles and emergence of pathogens.</title>
        <authorList>
            <person name="Haridas S."/>
            <person name="Albert R."/>
            <person name="Binder M."/>
            <person name="Bloem J."/>
            <person name="Labutti K."/>
            <person name="Salamov A."/>
            <person name="Andreopoulos B."/>
            <person name="Baker S."/>
            <person name="Barry K."/>
            <person name="Bills G."/>
            <person name="Bluhm B."/>
            <person name="Cannon C."/>
            <person name="Castanera R."/>
            <person name="Culley D."/>
            <person name="Daum C."/>
            <person name="Ezra D."/>
            <person name="Gonzalez J."/>
            <person name="Henrissat B."/>
            <person name="Kuo A."/>
            <person name="Liang C."/>
            <person name="Lipzen A."/>
            <person name="Lutzoni F."/>
            <person name="Magnuson J."/>
            <person name="Mondo S."/>
            <person name="Nolan M."/>
            <person name="Ohm R."/>
            <person name="Pangilinan J."/>
            <person name="Park H.-J."/>
            <person name="Ramirez L."/>
            <person name="Alfaro M."/>
            <person name="Sun H."/>
            <person name="Tritt A."/>
            <person name="Yoshinaga Y."/>
            <person name="Zwiers L.-H."/>
            <person name="Turgeon B."/>
            <person name="Goodwin S."/>
            <person name="Spatafora J."/>
            <person name="Crous P."/>
            <person name="Grigoriev I."/>
        </authorList>
    </citation>
    <scope>NUCLEOTIDE SEQUENCE</scope>
    <source>
        <strain evidence="4">CBS 279.74</strain>
    </source>
</reference>
<name>A0A6G1KJF9_9PLEO</name>
<evidence type="ECO:0000256" key="3">
    <source>
        <dbReference type="ARBA" id="ARBA00023295"/>
    </source>
</evidence>
<dbReference type="GO" id="GO:0046557">
    <property type="term" value="F:glucan endo-1,6-beta-glucosidase activity"/>
    <property type="evidence" value="ECO:0007669"/>
    <property type="project" value="TreeGrafter"/>
</dbReference>
<evidence type="ECO:0000313" key="5">
    <source>
        <dbReference type="Proteomes" id="UP000799428"/>
    </source>
</evidence>
<keyword evidence="2 4" id="KW-0378">Hydrolase</keyword>
<comment type="similarity">
    <text evidence="1">Belongs to the glycosyl hydrolase 5 (cellulase A) family.</text>
</comment>
<dbReference type="PANTHER" id="PTHR31297:SF43">
    <property type="entry name" value="GLUCAN 1,3-BETA-GLUCOSIDASE 3"/>
    <property type="match status" value="1"/>
</dbReference>
<evidence type="ECO:0000313" key="4">
    <source>
        <dbReference type="EMBL" id="KAF2712920.1"/>
    </source>
</evidence>
<dbReference type="Gene3D" id="3.20.20.80">
    <property type="entry name" value="Glycosidases"/>
    <property type="match status" value="1"/>
</dbReference>
<dbReference type="GO" id="GO:0009986">
    <property type="term" value="C:cell surface"/>
    <property type="evidence" value="ECO:0007669"/>
    <property type="project" value="TreeGrafter"/>
</dbReference>
<organism evidence="4 5">
    <name type="scientific">Pleomassaria siparia CBS 279.74</name>
    <dbReference type="NCBI Taxonomy" id="1314801"/>
    <lineage>
        <taxon>Eukaryota</taxon>
        <taxon>Fungi</taxon>
        <taxon>Dikarya</taxon>
        <taxon>Ascomycota</taxon>
        <taxon>Pezizomycotina</taxon>
        <taxon>Dothideomycetes</taxon>
        <taxon>Pleosporomycetidae</taxon>
        <taxon>Pleosporales</taxon>
        <taxon>Pleomassariaceae</taxon>
        <taxon>Pleomassaria</taxon>
    </lineage>
</organism>
<dbReference type="InterPro" id="IPR017853">
    <property type="entry name" value="GH"/>
</dbReference>
<sequence length="481" mass="54161">MAQDQPSTIIEPTATDILRYQYHHGTNLSAIYVAEEFLFPSRPPTNSDSSELDAVKSSVDQIGIPATKAKFEERWNGALTDADIEWLRNEAKCTAIRLPIGYFSLSLPDLLVDTPFALYHQVYAACWSSIRTLVSRLRAHSMGTIIDLHALPGDANIGVRCCEYIAQQIQDGLEGVIGIQVVDEADWESDLLYEYYDDCISTVSAIDSSIPVIISDGRDFQRAVEYSLKKNVAYPSQPTAPVIIDTHYYWAFTDADKAKSPQQIIAEVSNTLSELNGREGSVMDRGAVTAIIGEYSCALSEDSWAKAGDTTREELVKQFGQAQSQQWQQRAGGAYFWTYKTDGLSGGEWDFVAQTKNKAITTHPTYNISSIGALLDKANHRKDARMYYAVNQHVMYWEHLSPDKPGEYWRFENGWKVGYQDAFIFFEGRGMQAVQQGNKIGNLEVWLLKRIRESGFYGPYVWEFEQGMRRGIKDFESVVGI</sequence>
<dbReference type="OrthoDB" id="1887033at2759"/>
<evidence type="ECO:0000256" key="2">
    <source>
        <dbReference type="ARBA" id="ARBA00022801"/>
    </source>
</evidence>
<dbReference type="GO" id="GO:0005576">
    <property type="term" value="C:extracellular region"/>
    <property type="evidence" value="ECO:0007669"/>
    <property type="project" value="TreeGrafter"/>
</dbReference>
<dbReference type="AlphaFoldDB" id="A0A6G1KJF9"/>
<dbReference type="Proteomes" id="UP000799428">
    <property type="component" value="Unassembled WGS sequence"/>
</dbReference>
<protein>
    <submittedName>
        <fullName evidence="4">Glycoside hydrolase family 5 protein</fullName>
    </submittedName>
</protein>
<gene>
    <name evidence="4" type="ORF">K504DRAFT_529998</name>
</gene>
<dbReference type="PANTHER" id="PTHR31297">
    <property type="entry name" value="GLUCAN ENDO-1,6-BETA-GLUCOSIDASE B"/>
    <property type="match status" value="1"/>
</dbReference>
<keyword evidence="3" id="KW-0326">Glycosidase</keyword>
<evidence type="ECO:0000256" key="1">
    <source>
        <dbReference type="ARBA" id="ARBA00005641"/>
    </source>
</evidence>
<dbReference type="SUPFAM" id="SSF51445">
    <property type="entry name" value="(Trans)glycosidases"/>
    <property type="match status" value="1"/>
</dbReference>
<keyword evidence="5" id="KW-1185">Reference proteome</keyword>
<proteinExistence type="inferred from homology"/>